<dbReference type="SUPFAM" id="SSF52096">
    <property type="entry name" value="ClpP/crotonase"/>
    <property type="match status" value="1"/>
</dbReference>
<dbReference type="Proteomes" id="UP000653411">
    <property type="component" value="Unassembled WGS sequence"/>
</dbReference>
<protein>
    <submittedName>
        <fullName evidence="1">Enoyl-CoA hydratase</fullName>
    </submittedName>
</protein>
<dbReference type="AlphaFoldDB" id="A0A917XPZ8"/>
<accession>A0A917XPZ8</accession>
<dbReference type="Gene3D" id="3.90.226.10">
    <property type="entry name" value="2-enoyl-CoA Hydratase, Chain A, domain 1"/>
    <property type="match status" value="1"/>
</dbReference>
<dbReference type="PANTHER" id="PTHR11941:SF54">
    <property type="entry name" value="ENOYL-COA HYDRATASE, MITOCHONDRIAL"/>
    <property type="match status" value="1"/>
</dbReference>
<dbReference type="InterPro" id="IPR001753">
    <property type="entry name" value="Enoyl-CoA_hydra/iso"/>
</dbReference>
<dbReference type="GO" id="GO:0003824">
    <property type="term" value="F:catalytic activity"/>
    <property type="evidence" value="ECO:0007669"/>
    <property type="project" value="UniProtKB-ARBA"/>
</dbReference>
<gene>
    <name evidence="1" type="ORF">GCM10011578_098920</name>
</gene>
<evidence type="ECO:0000313" key="2">
    <source>
        <dbReference type="Proteomes" id="UP000653411"/>
    </source>
</evidence>
<evidence type="ECO:0000313" key="1">
    <source>
        <dbReference type="EMBL" id="GGN46227.1"/>
    </source>
</evidence>
<name>A0A917XPZ8_9ACTN</name>
<comment type="caution">
    <text evidence="1">The sequence shown here is derived from an EMBL/GenBank/DDBJ whole genome shotgun (WGS) entry which is preliminary data.</text>
</comment>
<proteinExistence type="predicted"/>
<keyword evidence="2" id="KW-1185">Reference proteome</keyword>
<sequence length="242" mass="25539">MGDSLILTDIRDGYAIVTLNRPDKRNALSRAAQAELRDALDEIRDKGSKAVVITGAGDVSFCSGADTREGAPTQRRPASAPDSWLYTQHLITDHPAVFIAAVNGFALGGGLTLVHNCDLAVAADTATFGAPEITFGIFPALAGPSTAKRILPKHAAELIFTGKRVDAATALRFGLVNQVVPAAELLTTAVQLAEHIAQFDATALDYSKQGYRTSADLPWHQALDYGVRSTAVISAQRAIGTT</sequence>
<dbReference type="InterPro" id="IPR029045">
    <property type="entry name" value="ClpP/crotonase-like_dom_sf"/>
</dbReference>
<dbReference type="PANTHER" id="PTHR11941">
    <property type="entry name" value="ENOYL-COA HYDRATASE-RELATED"/>
    <property type="match status" value="1"/>
</dbReference>
<dbReference type="CDD" id="cd06558">
    <property type="entry name" value="crotonase-like"/>
    <property type="match status" value="1"/>
</dbReference>
<dbReference type="EMBL" id="BMML01000052">
    <property type="protein sequence ID" value="GGN46227.1"/>
    <property type="molecule type" value="Genomic_DNA"/>
</dbReference>
<dbReference type="RefSeq" id="WP_189269565.1">
    <property type="nucleotide sequence ID" value="NZ_BMML01000052.1"/>
</dbReference>
<dbReference type="Pfam" id="PF00378">
    <property type="entry name" value="ECH_1"/>
    <property type="match status" value="1"/>
</dbReference>
<dbReference type="GO" id="GO:0006635">
    <property type="term" value="P:fatty acid beta-oxidation"/>
    <property type="evidence" value="ECO:0007669"/>
    <property type="project" value="TreeGrafter"/>
</dbReference>
<organism evidence="1 2">
    <name type="scientific">Streptomyces fuscichromogenes</name>
    <dbReference type="NCBI Taxonomy" id="1324013"/>
    <lineage>
        <taxon>Bacteria</taxon>
        <taxon>Bacillati</taxon>
        <taxon>Actinomycetota</taxon>
        <taxon>Actinomycetes</taxon>
        <taxon>Kitasatosporales</taxon>
        <taxon>Streptomycetaceae</taxon>
        <taxon>Streptomyces</taxon>
    </lineage>
</organism>
<reference evidence="1" key="2">
    <citation type="submission" date="2020-09" db="EMBL/GenBank/DDBJ databases">
        <authorList>
            <person name="Sun Q."/>
            <person name="Zhou Y."/>
        </authorList>
    </citation>
    <scope>NUCLEOTIDE SEQUENCE</scope>
    <source>
        <strain evidence="1">CGMCC 4.7110</strain>
    </source>
</reference>
<reference evidence="1" key="1">
    <citation type="journal article" date="2014" name="Int. J. Syst. Evol. Microbiol.">
        <title>Complete genome sequence of Corynebacterium casei LMG S-19264T (=DSM 44701T), isolated from a smear-ripened cheese.</title>
        <authorList>
            <consortium name="US DOE Joint Genome Institute (JGI-PGF)"/>
            <person name="Walter F."/>
            <person name="Albersmeier A."/>
            <person name="Kalinowski J."/>
            <person name="Ruckert C."/>
        </authorList>
    </citation>
    <scope>NUCLEOTIDE SEQUENCE</scope>
    <source>
        <strain evidence="1">CGMCC 4.7110</strain>
    </source>
</reference>